<dbReference type="GO" id="GO:0016020">
    <property type="term" value="C:membrane"/>
    <property type="evidence" value="ECO:0007669"/>
    <property type="project" value="InterPro"/>
</dbReference>
<dbReference type="Gene3D" id="4.10.1240.10">
    <property type="entry name" value="GPCR, family 2, extracellular hormone receptor domain"/>
    <property type="match status" value="1"/>
</dbReference>
<dbReference type="Pfam" id="PF02793">
    <property type="entry name" value="HRM"/>
    <property type="match status" value="1"/>
</dbReference>
<feature type="domain" description="G-protein coupled receptors family 2 profile 1" evidence="2">
    <location>
        <begin position="76"/>
        <end position="159"/>
    </location>
</feature>
<dbReference type="InterPro" id="IPR001879">
    <property type="entry name" value="GPCR_2_extracellular_dom"/>
</dbReference>
<keyword evidence="4" id="KW-1185">Reference proteome</keyword>
<gene>
    <name evidence="3" type="ORF">OXX778_LOCUS8968</name>
</gene>
<dbReference type="SUPFAM" id="SSF111418">
    <property type="entry name" value="Hormone receptor domain"/>
    <property type="match status" value="1"/>
</dbReference>
<dbReference type="OrthoDB" id="5967113at2759"/>
<dbReference type="AlphaFoldDB" id="A0A813W893"/>
<keyword evidence="1" id="KW-0812">Transmembrane</keyword>
<evidence type="ECO:0000313" key="4">
    <source>
        <dbReference type="Proteomes" id="UP000663879"/>
    </source>
</evidence>
<dbReference type="EMBL" id="CAJNOC010001283">
    <property type="protein sequence ID" value="CAF0851342.1"/>
    <property type="molecule type" value="Genomic_DNA"/>
</dbReference>
<dbReference type="Proteomes" id="UP000663879">
    <property type="component" value="Unassembled WGS sequence"/>
</dbReference>
<comment type="caution">
    <text evidence="3">The sequence shown here is derived from an EMBL/GenBank/DDBJ whole genome shotgun (WGS) entry which is preliminary data.</text>
</comment>
<keyword evidence="1" id="KW-0472">Membrane</keyword>
<accession>A0A813W893</accession>
<keyword evidence="1" id="KW-1133">Transmembrane helix</keyword>
<evidence type="ECO:0000259" key="2">
    <source>
        <dbReference type="PROSITE" id="PS50227"/>
    </source>
</evidence>
<dbReference type="GO" id="GO:0004930">
    <property type="term" value="F:G protein-coupled receptor activity"/>
    <property type="evidence" value="ECO:0007669"/>
    <property type="project" value="InterPro"/>
</dbReference>
<dbReference type="InterPro" id="IPR036445">
    <property type="entry name" value="GPCR_2_extracell_dom_sf"/>
</dbReference>
<name>A0A813W893_9BILA</name>
<evidence type="ECO:0000256" key="1">
    <source>
        <dbReference type="SAM" id="Phobius"/>
    </source>
</evidence>
<organism evidence="3 4">
    <name type="scientific">Brachionus calyciflorus</name>
    <dbReference type="NCBI Taxonomy" id="104777"/>
    <lineage>
        <taxon>Eukaryota</taxon>
        <taxon>Metazoa</taxon>
        <taxon>Spiralia</taxon>
        <taxon>Gnathifera</taxon>
        <taxon>Rotifera</taxon>
        <taxon>Eurotatoria</taxon>
        <taxon>Monogononta</taxon>
        <taxon>Pseudotrocha</taxon>
        <taxon>Ploima</taxon>
        <taxon>Brachionidae</taxon>
        <taxon>Brachionus</taxon>
    </lineage>
</organism>
<proteinExistence type="predicted"/>
<reference evidence="3" key="1">
    <citation type="submission" date="2021-02" db="EMBL/GenBank/DDBJ databases">
        <authorList>
            <person name="Nowell W R."/>
        </authorList>
    </citation>
    <scope>NUCLEOTIDE SEQUENCE</scope>
    <source>
        <strain evidence="3">Ploen Becks lab</strain>
    </source>
</reference>
<evidence type="ECO:0000313" key="3">
    <source>
        <dbReference type="EMBL" id="CAF0851342.1"/>
    </source>
</evidence>
<feature type="transmembrane region" description="Helical" evidence="1">
    <location>
        <begin position="171"/>
        <end position="191"/>
    </location>
</feature>
<sequence length="192" mass="21846">MNESYCRITNQNPLPLNQFIEETRYLCFYYLSFIYPTSNISEYDSDLFDNEAESIKYMGETINRKWRACSEAAKSCCVNVLSKPVSMNGLYCKPVWDGWSCHQATPAGGVSIFECADHTTTDSCHSILGYGNFECTQDGDWSKLNGSEYADYSKCLEPTLNFKHLMIDVNIICNLISVLFLISGLLVFLSYR</sequence>
<protein>
    <recommendedName>
        <fullName evidence="2">G-protein coupled receptors family 2 profile 1 domain-containing protein</fullName>
    </recommendedName>
</protein>
<dbReference type="PROSITE" id="PS50227">
    <property type="entry name" value="G_PROTEIN_RECEP_F2_3"/>
    <property type="match status" value="1"/>
</dbReference>